<accession>A0A8X7U431</accession>
<name>A0A8X7U431_BRACI</name>
<feature type="region of interest" description="Disordered" evidence="1">
    <location>
        <begin position="53"/>
        <end position="75"/>
    </location>
</feature>
<keyword evidence="3" id="KW-1185">Reference proteome</keyword>
<evidence type="ECO:0000256" key="1">
    <source>
        <dbReference type="SAM" id="MobiDB-lite"/>
    </source>
</evidence>
<feature type="compositionally biased region" description="Polar residues" evidence="1">
    <location>
        <begin position="97"/>
        <end position="107"/>
    </location>
</feature>
<feature type="region of interest" description="Disordered" evidence="1">
    <location>
        <begin position="89"/>
        <end position="112"/>
    </location>
</feature>
<dbReference type="Proteomes" id="UP000886595">
    <property type="component" value="Unassembled WGS sequence"/>
</dbReference>
<feature type="compositionally biased region" description="Acidic residues" evidence="1">
    <location>
        <begin position="65"/>
        <end position="75"/>
    </location>
</feature>
<evidence type="ECO:0000313" key="2">
    <source>
        <dbReference type="EMBL" id="KAG2264479.1"/>
    </source>
</evidence>
<sequence length="121" mass="13396">MSQKASPSVKVNCHHSGVFKKTGDNLEFVDGELVVLEEDRAKRRRINEEAQLEGEVQAQLQAQEEANDEAQEEAEMEADFMAQLGGDEAHEEAEVQDVSSNAPQPTQVLRRSSRLASLLFG</sequence>
<dbReference type="OrthoDB" id="10593051at2759"/>
<comment type="caution">
    <text evidence="2">The sequence shown here is derived from an EMBL/GenBank/DDBJ whole genome shotgun (WGS) entry which is preliminary data.</text>
</comment>
<gene>
    <name evidence="2" type="ORF">Bca52824_071558</name>
</gene>
<organism evidence="2 3">
    <name type="scientific">Brassica carinata</name>
    <name type="common">Ethiopian mustard</name>
    <name type="synonym">Abyssinian cabbage</name>
    <dbReference type="NCBI Taxonomy" id="52824"/>
    <lineage>
        <taxon>Eukaryota</taxon>
        <taxon>Viridiplantae</taxon>
        <taxon>Streptophyta</taxon>
        <taxon>Embryophyta</taxon>
        <taxon>Tracheophyta</taxon>
        <taxon>Spermatophyta</taxon>
        <taxon>Magnoliopsida</taxon>
        <taxon>eudicotyledons</taxon>
        <taxon>Gunneridae</taxon>
        <taxon>Pentapetalae</taxon>
        <taxon>rosids</taxon>
        <taxon>malvids</taxon>
        <taxon>Brassicales</taxon>
        <taxon>Brassicaceae</taxon>
        <taxon>Brassiceae</taxon>
        <taxon>Brassica</taxon>
    </lineage>
</organism>
<feature type="compositionally biased region" description="Low complexity" evidence="1">
    <location>
        <begin position="53"/>
        <end position="64"/>
    </location>
</feature>
<protein>
    <submittedName>
        <fullName evidence="2">Uncharacterized protein</fullName>
    </submittedName>
</protein>
<evidence type="ECO:0000313" key="3">
    <source>
        <dbReference type="Proteomes" id="UP000886595"/>
    </source>
</evidence>
<proteinExistence type="predicted"/>
<reference evidence="2 3" key="1">
    <citation type="submission" date="2020-02" db="EMBL/GenBank/DDBJ databases">
        <authorList>
            <person name="Ma Q."/>
            <person name="Huang Y."/>
            <person name="Song X."/>
            <person name="Pei D."/>
        </authorList>
    </citation>
    <scope>NUCLEOTIDE SEQUENCE [LARGE SCALE GENOMIC DNA]</scope>
    <source>
        <strain evidence="2">Sxm20200214</strain>
        <tissue evidence="2">Leaf</tissue>
    </source>
</reference>
<dbReference type="AlphaFoldDB" id="A0A8X7U431"/>
<dbReference type="EMBL" id="JAAMPC010000014">
    <property type="protein sequence ID" value="KAG2264479.1"/>
    <property type="molecule type" value="Genomic_DNA"/>
</dbReference>